<accession>A0AB38A3Z8</accession>
<evidence type="ECO:0000313" key="2">
    <source>
        <dbReference type="Proteomes" id="UP000199042"/>
    </source>
</evidence>
<name>A0AB38A3Z8_9LACT</name>
<dbReference type="AlphaFoldDB" id="A0AB38A3Z8"/>
<proteinExistence type="predicted"/>
<dbReference type="RefSeq" id="WP_086987776.1">
    <property type="nucleotide sequence ID" value="NZ_FJNA01000005.1"/>
</dbReference>
<sequence>MREFLMLSDFDKKELEKEYRKYPFIDRLIAIKQAELEMKEDNDTNIGGGRSSFISKPTEAIAIKRQSDQYIIYHQHLKQSIDEIIGSMDDVTREIATKRFWDRTNYRTWEDLAKEYHYAISTMYAKRDKLVSDLACRLGKI</sequence>
<protein>
    <submittedName>
        <fullName evidence="1">Phage transcriptional activator, RinA family</fullName>
    </submittedName>
</protein>
<reference evidence="1 2" key="1">
    <citation type="submission" date="2016-10" db="EMBL/GenBank/DDBJ databases">
        <authorList>
            <person name="Varghese N."/>
            <person name="Submissions S."/>
        </authorList>
    </citation>
    <scope>NUCLEOTIDE SEQUENCE [LARGE SCALE GENOMIC DNA]</scope>
    <source>
        <strain evidence="1 2">DSM 14526</strain>
    </source>
</reference>
<dbReference type="InterPro" id="IPR006523">
    <property type="entry name" value="RinA"/>
</dbReference>
<dbReference type="Proteomes" id="UP000199042">
    <property type="component" value="Unassembled WGS sequence"/>
</dbReference>
<organism evidence="1 2">
    <name type="scientific">Trichococcus collinsii</name>
    <dbReference type="NCBI Taxonomy" id="157076"/>
    <lineage>
        <taxon>Bacteria</taxon>
        <taxon>Bacillati</taxon>
        <taxon>Bacillota</taxon>
        <taxon>Bacilli</taxon>
        <taxon>Lactobacillales</taxon>
        <taxon>Carnobacteriaceae</taxon>
        <taxon>Trichococcus</taxon>
    </lineage>
</organism>
<gene>
    <name evidence="1" type="ORF">SAMN04488525_11317</name>
</gene>
<dbReference type="EMBL" id="FNQH01000013">
    <property type="protein sequence ID" value="SEA95714.1"/>
    <property type="molecule type" value="Genomic_DNA"/>
</dbReference>
<evidence type="ECO:0000313" key="1">
    <source>
        <dbReference type="EMBL" id="SEA95714.1"/>
    </source>
</evidence>
<keyword evidence="2" id="KW-1185">Reference proteome</keyword>
<comment type="caution">
    <text evidence="1">The sequence shown here is derived from an EMBL/GenBank/DDBJ whole genome shotgun (WGS) entry which is preliminary data.</text>
</comment>
<dbReference type="NCBIfam" id="TIGR01636">
    <property type="entry name" value="phage_rinA"/>
    <property type="match status" value="1"/>
</dbReference>